<dbReference type="RefSeq" id="WP_317963962.1">
    <property type="nucleotide sequence ID" value="NZ_OX458333.1"/>
</dbReference>
<dbReference type="EMBL" id="OX458333">
    <property type="protein sequence ID" value="CAI8830889.1"/>
    <property type="molecule type" value="Genomic_DNA"/>
</dbReference>
<dbReference type="Pfam" id="PF05840">
    <property type="entry name" value="Phage_GPA"/>
    <property type="match status" value="1"/>
</dbReference>
<keyword evidence="10" id="KW-1185">Reference proteome</keyword>
<reference evidence="9 10" key="1">
    <citation type="submission" date="2023-03" db="EMBL/GenBank/DDBJ databases">
        <authorList>
            <person name="Pearce D."/>
        </authorList>
    </citation>
    <scope>NUCLEOTIDE SEQUENCE [LARGE SCALE GENOMIC DNA]</scope>
    <source>
        <strain evidence="9">Msz</strain>
    </source>
</reference>
<accession>A0ABM9I248</accession>
<evidence type="ECO:0000256" key="7">
    <source>
        <dbReference type="SAM" id="MobiDB-lite"/>
    </source>
</evidence>
<evidence type="ECO:0000313" key="10">
    <source>
        <dbReference type="Proteomes" id="UP001162030"/>
    </source>
</evidence>
<feature type="domain" description="Replication gene A protein-like" evidence="8">
    <location>
        <begin position="151"/>
        <end position="391"/>
    </location>
</feature>
<gene>
    <name evidence="9" type="ORF">MSZNOR_2141</name>
</gene>
<sequence length="534" mass="61083">MVNKKSVLPGLPQEIKPLAAALWQESELKKRSLFDLTGQKPLLPEGYDISARWQRMPEIDELAFMDEEQIRQIAQSEAEENKATWIFYNNVVNLTDFDKNKHKQILRGKDPVSLLFENATRGEIETADLKQNPLPDDTVVIRCLNIKLKQLPGDTVLSKTLRACDPKFIRRVLRRHVRRAAESAGLWLGIVGKKRHEYCSDYTLRSRIDIDNAAEQWASRRQIKCENATLPLIDILKKADQNRASERYVLNKYICELAKNAGYIGFFITATCPPEMHPNPSNGNDNWDGTLPDEAAKWLQKRFARVRALLAKNKIEYTGCWTKEPHADGCPHMHFVFFYKPKMHNGKSARHIVAQSFVKHFRHSKNALEFKEIDWEKGNPASYAFKYIQKATGITPDGDDPSNFARVRAAQKAWRFRTFGYFGLNSTLTTWRMCRKLNEKEANRSEHVAAMAEAAKNNDWAGFFRRDSARRGWKGARTPALHPLHKQVWRQMQKSRGPGRSHRTGAAPDSAENAVGNIDITKGRDQGSAGYSYC</sequence>
<evidence type="ECO:0000256" key="1">
    <source>
        <dbReference type="ARBA" id="ARBA00003293"/>
    </source>
</evidence>
<evidence type="ECO:0000259" key="8">
    <source>
        <dbReference type="Pfam" id="PF05840"/>
    </source>
</evidence>
<feature type="region of interest" description="Disordered" evidence="7">
    <location>
        <begin position="491"/>
        <end position="521"/>
    </location>
</feature>
<proteinExistence type="inferred from homology"/>
<keyword evidence="6" id="KW-0378">Hydrolase</keyword>
<organism evidence="9 10">
    <name type="scientific">Methylocaldum szegediense</name>
    <dbReference type="NCBI Taxonomy" id="73780"/>
    <lineage>
        <taxon>Bacteria</taxon>
        <taxon>Pseudomonadati</taxon>
        <taxon>Pseudomonadota</taxon>
        <taxon>Gammaproteobacteria</taxon>
        <taxon>Methylococcales</taxon>
        <taxon>Methylococcaceae</taxon>
        <taxon>Methylocaldum</taxon>
    </lineage>
</organism>
<comment type="similarity">
    <text evidence="2">Belongs to the phage GPA family.</text>
</comment>
<dbReference type="Proteomes" id="UP001162030">
    <property type="component" value="Chromosome"/>
</dbReference>
<protein>
    <recommendedName>
        <fullName evidence="8">Replication gene A protein-like domain-containing protein</fullName>
    </recommendedName>
</protein>
<evidence type="ECO:0000313" key="9">
    <source>
        <dbReference type="EMBL" id="CAI8830889.1"/>
    </source>
</evidence>
<dbReference type="InterPro" id="IPR008766">
    <property type="entry name" value="Replication_gene_A-like"/>
</dbReference>
<name>A0ABM9I248_9GAMM</name>
<keyword evidence="5" id="KW-0255">Endonuclease</keyword>
<evidence type="ECO:0000256" key="4">
    <source>
        <dbReference type="ARBA" id="ARBA00022722"/>
    </source>
</evidence>
<keyword evidence="3" id="KW-0235">DNA replication</keyword>
<evidence type="ECO:0000256" key="2">
    <source>
        <dbReference type="ARBA" id="ARBA00009260"/>
    </source>
</evidence>
<evidence type="ECO:0000256" key="3">
    <source>
        <dbReference type="ARBA" id="ARBA00022705"/>
    </source>
</evidence>
<comment type="function">
    <text evidence="1">Possible endonuclease which induces a single-strand cut and initiates DNA replication.</text>
</comment>
<keyword evidence="4" id="KW-0540">Nuclease</keyword>
<evidence type="ECO:0000256" key="6">
    <source>
        <dbReference type="ARBA" id="ARBA00022801"/>
    </source>
</evidence>
<evidence type="ECO:0000256" key="5">
    <source>
        <dbReference type="ARBA" id="ARBA00022759"/>
    </source>
</evidence>